<accession>A0A6J5KVQ9</accession>
<evidence type="ECO:0000313" key="2">
    <source>
        <dbReference type="EMBL" id="CAB5208465.1"/>
    </source>
</evidence>
<dbReference type="EMBL" id="LR796187">
    <property type="protein sequence ID" value="CAB4125452.1"/>
    <property type="molecule type" value="Genomic_DNA"/>
</dbReference>
<evidence type="ECO:0000313" key="1">
    <source>
        <dbReference type="EMBL" id="CAB4125452.1"/>
    </source>
</evidence>
<dbReference type="EMBL" id="LR798231">
    <property type="protein sequence ID" value="CAB5208465.1"/>
    <property type="molecule type" value="Genomic_DNA"/>
</dbReference>
<reference evidence="1" key="1">
    <citation type="submission" date="2020-04" db="EMBL/GenBank/DDBJ databases">
        <authorList>
            <person name="Chiriac C."/>
            <person name="Salcher M."/>
            <person name="Ghai R."/>
            <person name="Kavagutti S V."/>
        </authorList>
    </citation>
    <scope>NUCLEOTIDE SEQUENCE</scope>
</reference>
<organism evidence="1">
    <name type="scientific">uncultured Caudovirales phage</name>
    <dbReference type="NCBI Taxonomy" id="2100421"/>
    <lineage>
        <taxon>Viruses</taxon>
        <taxon>Duplodnaviria</taxon>
        <taxon>Heunggongvirae</taxon>
        <taxon>Uroviricota</taxon>
        <taxon>Caudoviricetes</taxon>
        <taxon>Peduoviridae</taxon>
        <taxon>Maltschvirus</taxon>
        <taxon>Maltschvirus maltsch</taxon>
    </lineage>
</organism>
<proteinExistence type="predicted"/>
<protein>
    <submittedName>
        <fullName evidence="1">Uncharacterized protein</fullName>
    </submittedName>
</protein>
<gene>
    <name evidence="2" type="ORF">UFOVP181_34</name>
    <name evidence="1" type="ORF">UFOVP57_129</name>
</gene>
<sequence>MAIADYIHSVVIDAITPNEVMEIVRELREKCLQQGTDFDFKYNPKQYDSTGFDLLSSNNVEFYFRDGKWATFFRMKYGDNKN</sequence>
<name>A0A6J5KVQ9_9CAUD</name>